<reference evidence="3" key="1">
    <citation type="submission" date="2016-07" db="EMBL/GenBank/DDBJ databases">
        <title>Phaeobacter portensis sp. nov., a tropodithietic acid producing bacterium isolated from a German harbor.</title>
        <authorList>
            <person name="Freese H.M."/>
            <person name="Bunk B."/>
            <person name="Breider S."/>
            <person name="Brinkhoff T."/>
        </authorList>
    </citation>
    <scope>NUCLEOTIDE SEQUENCE [LARGE SCALE GENOMIC DNA]</scope>
    <source>
        <strain evidence="3">P97</strain>
    </source>
</reference>
<protein>
    <submittedName>
        <fullName evidence="2">Uncharacterized protein</fullName>
    </submittedName>
</protein>
<proteinExistence type="predicted"/>
<keyword evidence="1" id="KW-0812">Transmembrane</keyword>
<sequence>MGPLRGRVTSTAGALLTGLPGSALAEVCDKTRPAWVRTDDPATAWDELLALSSLPITLALFALTGIALATRNRASFVISALLWASMAFVIAIDRYENALDDVQYYAIVEGCLGSPHLFIGLAIAICAVMTYGALRPRT</sequence>
<evidence type="ECO:0000313" key="3">
    <source>
        <dbReference type="Proteomes" id="UP000183859"/>
    </source>
</evidence>
<accession>A0A1L3I1C7</accession>
<feature type="transmembrane region" description="Helical" evidence="1">
    <location>
        <begin position="76"/>
        <end position="95"/>
    </location>
</feature>
<feature type="transmembrane region" description="Helical" evidence="1">
    <location>
        <begin position="49"/>
        <end position="69"/>
    </location>
</feature>
<keyword evidence="3" id="KW-1185">Reference proteome</keyword>
<name>A0A1L3I1C7_9RHOB</name>
<organism evidence="2 3">
    <name type="scientific">Phaeobacter porticola</name>
    <dbReference type="NCBI Taxonomy" id="1844006"/>
    <lineage>
        <taxon>Bacteria</taxon>
        <taxon>Pseudomonadati</taxon>
        <taxon>Pseudomonadota</taxon>
        <taxon>Alphaproteobacteria</taxon>
        <taxon>Rhodobacterales</taxon>
        <taxon>Roseobacteraceae</taxon>
        <taxon>Phaeobacter</taxon>
    </lineage>
</organism>
<dbReference type="Proteomes" id="UP000183859">
    <property type="component" value="Chromosome"/>
</dbReference>
<keyword evidence="1" id="KW-0472">Membrane</keyword>
<dbReference type="EMBL" id="CP016364">
    <property type="protein sequence ID" value="APG45925.1"/>
    <property type="molecule type" value="Genomic_DNA"/>
</dbReference>
<evidence type="ECO:0000313" key="2">
    <source>
        <dbReference type="EMBL" id="APG45925.1"/>
    </source>
</evidence>
<dbReference type="STRING" id="1844006.PhaeoP97_00478"/>
<gene>
    <name evidence="2" type="ORF">PhaeoP97_00478</name>
</gene>
<dbReference type="KEGG" id="php:PhaeoP97_00478"/>
<dbReference type="OrthoDB" id="8419758at2"/>
<dbReference type="AlphaFoldDB" id="A0A1L3I1C7"/>
<feature type="transmembrane region" description="Helical" evidence="1">
    <location>
        <begin position="115"/>
        <end position="134"/>
    </location>
</feature>
<keyword evidence="1" id="KW-1133">Transmembrane helix</keyword>
<evidence type="ECO:0000256" key="1">
    <source>
        <dbReference type="SAM" id="Phobius"/>
    </source>
</evidence>